<dbReference type="SUPFAM" id="SSF55781">
    <property type="entry name" value="GAF domain-like"/>
    <property type="match status" value="1"/>
</dbReference>
<keyword evidence="1" id="KW-0418">Kinase</keyword>
<keyword evidence="1" id="KW-0808">Transferase</keyword>
<dbReference type="Proteomes" id="UP000468828">
    <property type="component" value="Unassembled WGS sequence"/>
</dbReference>
<dbReference type="Proteomes" id="UP000471152">
    <property type="component" value="Unassembled WGS sequence"/>
</dbReference>
<name>A0A6P0ETI3_9ACTN</name>
<comment type="caution">
    <text evidence="1">The sequence shown here is derived from an EMBL/GenBank/DDBJ whole genome shotgun (WGS) entry which is preliminary data.</text>
</comment>
<evidence type="ECO:0000313" key="1">
    <source>
        <dbReference type="EMBL" id="NEK94190.1"/>
    </source>
</evidence>
<dbReference type="GO" id="GO:0016301">
    <property type="term" value="F:kinase activity"/>
    <property type="evidence" value="ECO:0007669"/>
    <property type="project" value="UniProtKB-KW"/>
</dbReference>
<accession>A0A6P0ETI3</accession>
<dbReference type="EMBL" id="JAAGWH010000017">
    <property type="protein sequence ID" value="NEK94190.1"/>
    <property type="molecule type" value="Genomic_DNA"/>
</dbReference>
<protein>
    <submittedName>
        <fullName evidence="1">Histidine kinase</fullName>
    </submittedName>
</protein>
<sequence length="154" mass="16413">MLALVVDDVVPFEDWAAAARASLGFLHRTVGLDAWMVTRVQPPHQHVLLSHPRESVPCGTSVPWTQSFCHSMVNGSGPRVATVAAAVPAYQDLVALHGERVAAYVGVPLVTRSAALFGTLCGVSTRAQPRSLARHLPLVEMSARMLSTLLPADA</sequence>
<dbReference type="AlphaFoldDB" id="A0A6P0ETI3"/>
<reference evidence="2 4" key="2">
    <citation type="submission" date="2020-02" db="EMBL/GenBank/DDBJ databases">
        <title>The WGS of Modestobacter muralis DSM 100205.</title>
        <authorList>
            <person name="Jiang Z."/>
        </authorList>
    </citation>
    <scope>NUCLEOTIDE SEQUENCE [LARGE SCALE GENOMIC DNA]</scope>
    <source>
        <strain evidence="2 4">DSM 100205</strain>
    </source>
</reference>
<proteinExistence type="predicted"/>
<evidence type="ECO:0000313" key="3">
    <source>
        <dbReference type="Proteomes" id="UP000468828"/>
    </source>
</evidence>
<evidence type="ECO:0000313" key="2">
    <source>
        <dbReference type="EMBL" id="NEN50958.1"/>
    </source>
</evidence>
<reference evidence="1 3" key="1">
    <citation type="submission" date="2020-01" db="EMBL/GenBank/DDBJ databases">
        <title>the WGS Modestobacter muralis CPCC 204518.</title>
        <authorList>
            <person name="Jiang Z."/>
        </authorList>
    </citation>
    <scope>NUCLEOTIDE SEQUENCE [LARGE SCALE GENOMIC DNA]</scope>
    <source>
        <strain evidence="1 3">DSM 100205</strain>
    </source>
</reference>
<keyword evidence="3" id="KW-1185">Reference proteome</keyword>
<gene>
    <name evidence="2" type="ORF">G3R41_08390</name>
    <name evidence="1" type="ORF">GCU67_08385</name>
</gene>
<dbReference type="RefSeq" id="WP_163610653.1">
    <property type="nucleotide sequence ID" value="NZ_JAAGWB010000017.1"/>
</dbReference>
<evidence type="ECO:0000313" key="4">
    <source>
        <dbReference type="Proteomes" id="UP000471152"/>
    </source>
</evidence>
<dbReference type="EMBL" id="JAAGWB010000017">
    <property type="protein sequence ID" value="NEN50958.1"/>
    <property type="molecule type" value="Genomic_DNA"/>
</dbReference>
<organism evidence="1 3">
    <name type="scientific">Modestobacter muralis</name>
    <dbReference type="NCBI Taxonomy" id="1608614"/>
    <lineage>
        <taxon>Bacteria</taxon>
        <taxon>Bacillati</taxon>
        <taxon>Actinomycetota</taxon>
        <taxon>Actinomycetes</taxon>
        <taxon>Geodermatophilales</taxon>
        <taxon>Geodermatophilaceae</taxon>
        <taxon>Modestobacter</taxon>
    </lineage>
</organism>